<accession>A0A1G8JR00</accession>
<sequence length="196" mass="21151">MAIMEPEKYSPELRMSLMDLETSIRAEIAAPTGGRIVTLGFPGLAFGVTGDAYLDPDRMRATLTHAALRRCRLLVVLVEPGELPEGALDQLHGLCVALRLRLVHLPIEDYMVPDAAFNRGWSGIAPEIDALLRAGDTVALSCHYGAGRSGMIAAGLLIDQGMTLGDAILTLRAQFPDSIESDQQLAWLSAKSQRRG</sequence>
<reference evidence="2 3" key="1">
    <citation type="submission" date="2016-10" db="EMBL/GenBank/DDBJ databases">
        <authorList>
            <person name="de Groot N.N."/>
        </authorList>
    </citation>
    <scope>NUCLEOTIDE SEQUENCE [LARGE SCALE GENOMIC DNA]</scope>
    <source>
        <strain evidence="2 3">DSM 26424</strain>
    </source>
</reference>
<name>A0A1G8JR00_9RHOB</name>
<dbReference type="Proteomes" id="UP000199093">
    <property type="component" value="Unassembled WGS sequence"/>
</dbReference>
<protein>
    <submittedName>
        <fullName evidence="2">Dual specificity protein phosphatase</fullName>
    </submittedName>
</protein>
<dbReference type="EMBL" id="FNEJ01000003">
    <property type="protein sequence ID" value="SDI33612.1"/>
    <property type="molecule type" value="Genomic_DNA"/>
</dbReference>
<evidence type="ECO:0000259" key="1">
    <source>
        <dbReference type="PROSITE" id="PS50056"/>
    </source>
</evidence>
<dbReference type="InterPro" id="IPR029021">
    <property type="entry name" value="Prot-tyrosine_phosphatase-like"/>
</dbReference>
<dbReference type="AlphaFoldDB" id="A0A1G8JR00"/>
<dbReference type="Gene3D" id="3.90.190.10">
    <property type="entry name" value="Protein tyrosine phosphatase superfamily"/>
    <property type="match status" value="1"/>
</dbReference>
<dbReference type="STRING" id="555512.SAMN04487993_1003208"/>
<dbReference type="PROSITE" id="PS50056">
    <property type="entry name" value="TYR_PHOSPHATASE_2"/>
    <property type="match status" value="1"/>
</dbReference>
<feature type="domain" description="Tyrosine specific protein phosphatases" evidence="1">
    <location>
        <begin position="122"/>
        <end position="186"/>
    </location>
</feature>
<dbReference type="InterPro" id="IPR000387">
    <property type="entry name" value="Tyr_Pase_dom"/>
</dbReference>
<evidence type="ECO:0000313" key="2">
    <source>
        <dbReference type="EMBL" id="SDI33612.1"/>
    </source>
</evidence>
<evidence type="ECO:0000313" key="3">
    <source>
        <dbReference type="Proteomes" id="UP000199093"/>
    </source>
</evidence>
<gene>
    <name evidence="2" type="ORF">SAMN04487993_1003208</name>
</gene>
<proteinExistence type="predicted"/>
<dbReference type="SUPFAM" id="SSF52799">
    <property type="entry name" value="(Phosphotyrosine protein) phosphatases II"/>
    <property type="match status" value="1"/>
</dbReference>
<organism evidence="2 3">
    <name type="scientific">Salipiger marinus</name>
    <dbReference type="NCBI Taxonomy" id="555512"/>
    <lineage>
        <taxon>Bacteria</taxon>
        <taxon>Pseudomonadati</taxon>
        <taxon>Pseudomonadota</taxon>
        <taxon>Alphaproteobacteria</taxon>
        <taxon>Rhodobacterales</taxon>
        <taxon>Roseobacteraceae</taxon>
        <taxon>Salipiger</taxon>
    </lineage>
</organism>
<keyword evidence="3" id="KW-1185">Reference proteome</keyword>